<dbReference type="AlphaFoldDB" id="A0A2H0WXJ8"/>
<keyword evidence="3 5" id="KW-0687">Ribonucleoprotein</keyword>
<sequence length="185" mass="20820">MLKLKEKYQKEVVPEMMKEFGYKNPLAVPHIEKVAVNTGFGREVVGKTGEEQKKIQESVINDLALICGQKAVLTRAKKAIAAFKTRKGMPLGARVTLRGQKMYDFLERLINVALPRSRDFRGLDAKSIDKNGNLTLAIREHIAFPEISPEKTKNIFGFEITIITNAKNRKRGLELLKLLGFPIKG</sequence>
<dbReference type="InterPro" id="IPR031309">
    <property type="entry name" value="Ribosomal_uL5_C"/>
</dbReference>
<comment type="function">
    <text evidence="5">This is 1 of the proteins that bind and probably mediate the attachment of the 5S RNA into the large ribosomal subunit, where it forms part of the central protuberance. In the 70S ribosome it contacts protein S13 of the 30S subunit (bridge B1b), connecting the 2 subunits; this bridge is implicated in subunit movement. Contacts the P site tRNA; the 5S rRNA and some of its associated proteins might help stabilize positioning of ribosome-bound tRNAs.</text>
</comment>
<dbReference type="InterPro" id="IPR002132">
    <property type="entry name" value="Ribosomal_uL5"/>
</dbReference>
<dbReference type="HAMAP" id="MF_01333_B">
    <property type="entry name" value="Ribosomal_uL5_B"/>
    <property type="match status" value="1"/>
</dbReference>
<keyword evidence="2 5" id="KW-0689">Ribosomal protein</keyword>
<name>A0A2H0WXJ8_9BACT</name>
<proteinExistence type="inferred from homology"/>
<evidence type="ECO:0000313" key="10">
    <source>
        <dbReference type="Proteomes" id="UP000229675"/>
    </source>
</evidence>
<accession>A0A2H0WXJ8</accession>
<dbReference type="Proteomes" id="UP000229675">
    <property type="component" value="Unassembled WGS sequence"/>
</dbReference>
<comment type="similarity">
    <text evidence="1 5 6">Belongs to the universal ribosomal protein uL5 family.</text>
</comment>
<comment type="caution">
    <text evidence="9">The sequence shown here is derived from an EMBL/GenBank/DDBJ whole genome shotgun (WGS) entry which is preliminary data.</text>
</comment>
<dbReference type="NCBIfam" id="NF000585">
    <property type="entry name" value="PRK00010.1"/>
    <property type="match status" value="1"/>
</dbReference>
<dbReference type="InterPro" id="IPR020929">
    <property type="entry name" value="Ribosomal_uL5_CS"/>
</dbReference>
<dbReference type="PIRSF" id="PIRSF002161">
    <property type="entry name" value="Ribosomal_L5"/>
    <property type="match status" value="1"/>
</dbReference>
<feature type="domain" description="Large ribosomal subunit protein uL5 N-terminal" evidence="7">
    <location>
        <begin position="24"/>
        <end position="86"/>
    </location>
</feature>
<keyword evidence="5" id="KW-0694">RNA-binding</keyword>
<dbReference type="GO" id="GO:0003735">
    <property type="term" value="F:structural constituent of ribosome"/>
    <property type="evidence" value="ECO:0007669"/>
    <property type="project" value="InterPro"/>
</dbReference>
<evidence type="ECO:0000259" key="8">
    <source>
        <dbReference type="Pfam" id="PF00673"/>
    </source>
</evidence>
<evidence type="ECO:0000256" key="2">
    <source>
        <dbReference type="ARBA" id="ARBA00022980"/>
    </source>
</evidence>
<keyword evidence="5" id="KW-0699">rRNA-binding</keyword>
<dbReference type="InterPro" id="IPR020930">
    <property type="entry name" value="Ribosomal_uL5_bac-type"/>
</dbReference>
<evidence type="ECO:0000256" key="4">
    <source>
        <dbReference type="ARBA" id="ARBA00035245"/>
    </source>
</evidence>
<dbReference type="GO" id="GO:0006412">
    <property type="term" value="P:translation"/>
    <property type="evidence" value="ECO:0007669"/>
    <property type="project" value="UniProtKB-UniRule"/>
</dbReference>
<protein>
    <recommendedName>
        <fullName evidence="4 5">Large ribosomal subunit protein uL5</fullName>
    </recommendedName>
</protein>
<organism evidence="9 10">
    <name type="scientific">Candidatus Nealsonbacteria bacterium CG09_land_8_20_14_0_10_42_14</name>
    <dbReference type="NCBI Taxonomy" id="1974707"/>
    <lineage>
        <taxon>Bacteria</taxon>
        <taxon>Candidatus Nealsoniibacteriota</taxon>
    </lineage>
</organism>
<evidence type="ECO:0000256" key="6">
    <source>
        <dbReference type="RuleBase" id="RU003930"/>
    </source>
</evidence>
<comment type="subunit">
    <text evidence="5">Part of the 50S ribosomal subunit; part of the 5S rRNA/L5/L18/L25 subcomplex. Contacts the 5S rRNA and the P site tRNA. Forms a bridge to the 30S subunit in the 70S ribosome.</text>
</comment>
<dbReference type="FunFam" id="3.30.1440.10:FF:000001">
    <property type="entry name" value="50S ribosomal protein L5"/>
    <property type="match status" value="1"/>
</dbReference>
<dbReference type="PROSITE" id="PS00358">
    <property type="entry name" value="RIBOSOMAL_L5"/>
    <property type="match status" value="1"/>
</dbReference>
<gene>
    <name evidence="5" type="primary">rplE</name>
    <name evidence="9" type="ORF">COT59_00950</name>
</gene>
<dbReference type="GO" id="GO:0005840">
    <property type="term" value="C:ribosome"/>
    <property type="evidence" value="ECO:0007669"/>
    <property type="project" value="UniProtKB-KW"/>
</dbReference>
<feature type="domain" description="Large ribosomal subunit protein uL5 C-terminal" evidence="8">
    <location>
        <begin position="90"/>
        <end position="182"/>
    </location>
</feature>
<dbReference type="GO" id="GO:1990904">
    <property type="term" value="C:ribonucleoprotein complex"/>
    <property type="evidence" value="ECO:0007669"/>
    <property type="project" value="UniProtKB-KW"/>
</dbReference>
<dbReference type="PANTHER" id="PTHR11994">
    <property type="entry name" value="60S RIBOSOMAL PROTEIN L11-RELATED"/>
    <property type="match status" value="1"/>
</dbReference>
<dbReference type="GO" id="GO:0019843">
    <property type="term" value="F:rRNA binding"/>
    <property type="evidence" value="ECO:0007669"/>
    <property type="project" value="UniProtKB-UniRule"/>
</dbReference>
<keyword evidence="5" id="KW-0820">tRNA-binding</keyword>
<dbReference type="SUPFAM" id="SSF55282">
    <property type="entry name" value="RL5-like"/>
    <property type="match status" value="1"/>
</dbReference>
<evidence type="ECO:0000256" key="5">
    <source>
        <dbReference type="HAMAP-Rule" id="MF_01333"/>
    </source>
</evidence>
<dbReference type="Pfam" id="PF00281">
    <property type="entry name" value="Ribosomal_L5"/>
    <property type="match status" value="1"/>
</dbReference>
<evidence type="ECO:0000259" key="7">
    <source>
        <dbReference type="Pfam" id="PF00281"/>
    </source>
</evidence>
<dbReference type="InterPro" id="IPR031310">
    <property type="entry name" value="Ribosomal_uL5_N"/>
</dbReference>
<dbReference type="InterPro" id="IPR022803">
    <property type="entry name" value="Ribosomal_uL5_dom_sf"/>
</dbReference>
<evidence type="ECO:0000256" key="3">
    <source>
        <dbReference type="ARBA" id="ARBA00023274"/>
    </source>
</evidence>
<evidence type="ECO:0000256" key="1">
    <source>
        <dbReference type="ARBA" id="ARBA00008553"/>
    </source>
</evidence>
<dbReference type="Gene3D" id="3.30.1440.10">
    <property type="match status" value="1"/>
</dbReference>
<dbReference type="EMBL" id="PEZD01000022">
    <property type="protein sequence ID" value="PIS17372.1"/>
    <property type="molecule type" value="Genomic_DNA"/>
</dbReference>
<dbReference type="GO" id="GO:0000049">
    <property type="term" value="F:tRNA binding"/>
    <property type="evidence" value="ECO:0007669"/>
    <property type="project" value="UniProtKB-UniRule"/>
</dbReference>
<evidence type="ECO:0000313" key="9">
    <source>
        <dbReference type="EMBL" id="PIS17372.1"/>
    </source>
</evidence>
<reference evidence="10" key="1">
    <citation type="submission" date="2017-09" db="EMBL/GenBank/DDBJ databases">
        <title>Depth-based differentiation of microbial function through sediment-hosted aquifers and enrichment of novel symbionts in the deep terrestrial subsurface.</title>
        <authorList>
            <person name="Probst A.J."/>
            <person name="Ladd B."/>
            <person name="Jarett J.K."/>
            <person name="Geller-Mcgrath D.E."/>
            <person name="Sieber C.M.K."/>
            <person name="Emerson J.B."/>
            <person name="Anantharaman K."/>
            <person name="Thomas B.C."/>
            <person name="Malmstrom R."/>
            <person name="Stieglmeier M."/>
            <person name="Klingl A."/>
            <person name="Woyke T."/>
            <person name="Ryan C.M."/>
            <person name="Banfield J.F."/>
        </authorList>
    </citation>
    <scope>NUCLEOTIDE SEQUENCE [LARGE SCALE GENOMIC DNA]</scope>
</reference>
<dbReference type="Pfam" id="PF00673">
    <property type="entry name" value="Ribosomal_L5_C"/>
    <property type="match status" value="1"/>
</dbReference>